<dbReference type="AlphaFoldDB" id="A0A1Q9BTR0"/>
<keyword evidence="2" id="KW-1185">Reference proteome</keyword>
<protein>
    <submittedName>
        <fullName evidence="1">Uncharacterized protein</fullName>
    </submittedName>
</protein>
<dbReference type="Proteomes" id="UP000186817">
    <property type="component" value="Unassembled WGS sequence"/>
</dbReference>
<sequence>MAGGLRLEDWRAGEVEGWRAGGREGWRANGRPIAVDRGKIGSKDRCRSGRDGPDLHSITEFRATKGDSIRHEIVEDNWCDSKGIRVLHEKPWTGCTVFRKAMSTDGVVASKIHSSLNQLQQLSSQGGQIIIYHDVALASSGKPALTTIASWKSFRLKRKVVDTLAAEGVASDLPRLWLKAANGKGGPEMNAMAPSKVATAWRASGATLLAVQ</sequence>
<evidence type="ECO:0000313" key="1">
    <source>
        <dbReference type="EMBL" id="OLP74067.1"/>
    </source>
</evidence>
<comment type="caution">
    <text evidence="1">The sequence shown here is derived from an EMBL/GenBank/DDBJ whole genome shotgun (WGS) entry which is preliminary data.</text>
</comment>
<dbReference type="EMBL" id="LSRX01004306">
    <property type="protein sequence ID" value="OLP74067.1"/>
    <property type="molecule type" value="Genomic_DNA"/>
</dbReference>
<gene>
    <name evidence="1" type="ORF">AK812_SmicGene46501</name>
</gene>
<accession>A0A1Q9BTR0</accession>
<proteinExistence type="predicted"/>
<reference evidence="1 2" key="1">
    <citation type="submission" date="2016-02" db="EMBL/GenBank/DDBJ databases">
        <title>Genome analysis of coral dinoflagellate symbionts highlights evolutionary adaptations to a symbiotic lifestyle.</title>
        <authorList>
            <person name="Aranda M."/>
            <person name="Li Y."/>
            <person name="Liew Y.J."/>
            <person name="Baumgarten S."/>
            <person name="Simakov O."/>
            <person name="Wilson M."/>
            <person name="Piel J."/>
            <person name="Ashoor H."/>
            <person name="Bougouffa S."/>
            <person name="Bajic V.B."/>
            <person name="Ryu T."/>
            <person name="Ravasi T."/>
            <person name="Bayer T."/>
            <person name="Micklem G."/>
            <person name="Kim H."/>
            <person name="Bhak J."/>
            <person name="Lajeunesse T.C."/>
            <person name="Voolstra C.R."/>
        </authorList>
    </citation>
    <scope>NUCLEOTIDE SEQUENCE [LARGE SCALE GENOMIC DNA]</scope>
    <source>
        <strain evidence="1 2">CCMP2467</strain>
    </source>
</reference>
<organism evidence="1 2">
    <name type="scientific">Symbiodinium microadriaticum</name>
    <name type="common">Dinoflagellate</name>
    <name type="synonym">Zooxanthella microadriatica</name>
    <dbReference type="NCBI Taxonomy" id="2951"/>
    <lineage>
        <taxon>Eukaryota</taxon>
        <taxon>Sar</taxon>
        <taxon>Alveolata</taxon>
        <taxon>Dinophyceae</taxon>
        <taxon>Suessiales</taxon>
        <taxon>Symbiodiniaceae</taxon>
        <taxon>Symbiodinium</taxon>
    </lineage>
</organism>
<name>A0A1Q9BTR0_SYMMI</name>
<evidence type="ECO:0000313" key="2">
    <source>
        <dbReference type="Proteomes" id="UP000186817"/>
    </source>
</evidence>